<organism evidence="2 3">
    <name type="scientific">Bugula neritina</name>
    <name type="common">Brown bryozoan</name>
    <name type="synonym">Sertularia neritina</name>
    <dbReference type="NCBI Taxonomy" id="10212"/>
    <lineage>
        <taxon>Eukaryota</taxon>
        <taxon>Metazoa</taxon>
        <taxon>Spiralia</taxon>
        <taxon>Lophotrochozoa</taxon>
        <taxon>Bryozoa</taxon>
        <taxon>Gymnolaemata</taxon>
        <taxon>Cheilostomatida</taxon>
        <taxon>Flustrina</taxon>
        <taxon>Buguloidea</taxon>
        <taxon>Bugulidae</taxon>
        <taxon>Bugula</taxon>
    </lineage>
</organism>
<dbReference type="AlphaFoldDB" id="A0A7J7J6I0"/>
<proteinExistence type="predicted"/>
<dbReference type="EMBL" id="VXIV02003015">
    <property type="protein sequence ID" value="KAF6021527.1"/>
    <property type="molecule type" value="Genomic_DNA"/>
</dbReference>
<keyword evidence="1" id="KW-0732">Signal</keyword>
<sequence length="152" mass="16584">MYCYMLFLTATAASYLVETDVPTIKPRGNLTEFLNGVVTNITHILEDIEDANETLQVQEADQVFAAADSAIKTDTREMNFRSIFSRSRGNEFINSRDVAAAAITGVNQLARLVASVGLNTTNSFDADGNPIDPGVMAVSQMRPMTCPFDLPK</sequence>
<accession>A0A7J7J6I0</accession>
<comment type="caution">
    <text evidence="2">The sequence shown here is derived from an EMBL/GenBank/DDBJ whole genome shotgun (WGS) entry which is preliminary data.</text>
</comment>
<keyword evidence="3" id="KW-1185">Reference proteome</keyword>
<feature type="chain" id="PRO_5029673215" evidence="1">
    <location>
        <begin position="20"/>
        <end position="152"/>
    </location>
</feature>
<reference evidence="2" key="1">
    <citation type="submission" date="2020-06" db="EMBL/GenBank/DDBJ databases">
        <title>Draft genome of Bugula neritina, a colonial animal packing powerful symbionts and potential medicines.</title>
        <authorList>
            <person name="Rayko M."/>
        </authorList>
    </citation>
    <scope>NUCLEOTIDE SEQUENCE [LARGE SCALE GENOMIC DNA]</scope>
    <source>
        <strain evidence="2">Kwan_BN1</strain>
    </source>
</reference>
<name>A0A7J7J6I0_BUGNE</name>
<protein>
    <submittedName>
        <fullName evidence="2">Uncharacterized protein</fullName>
    </submittedName>
</protein>
<evidence type="ECO:0000256" key="1">
    <source>
        <dbReference type="SAM" id="SignalP"/>
    </source>
</evidence>
<evidence type="ECO:0000313" key="3">
    <source>
        <dbReference type="Proteomes" id="UP000593567"/>
    </source>
</evidence>
<feature type="signal peptide" evidence="1">
    <location>
        <begin position="1"/>
        <end position="19"/>
    </location>
</feature>
<gene>
    <name evidence="2" type="ORF">EB796_020161</name>
</gene>
<dbReference type="Proteomes" id="UP000593567">
    <property type="component" value="Unassembled WGS sequence"/>
</dbReference>
<evidence type="ECO:0000313" key="2">
    <source>
        <dbReference type="EMBL" id="KAF6021527.1"/>
    </source>
</evidence>